<dbReference type="AlphaFoldDB" id="A0A1H9WRF0"/>
<organism evidence="1 2">
    <name type="scientific">Corynebacterium cystitidis DSM 20524</name>
    <dbReference type="NCBI Taxonomy" id="1121357"/>
    <lineage>
        <taxon>Bacteria</taxon>
        <taxon>Bacillati</taxon>
        <taxon>Actinomycetota</taxon>
        <taxon>Actinomycetes</taxon>
        <taxon>Mycobacteriales</taxon>
        <taxon>Corynebacteriaceae</taxon>
        <taxon>Corynebacterium</taxon>
    </lineage>
</organism>
<keyword evidence="2" id="KW-1185">Reference proteome</keyword>
<proteinExistence type="predicted"/>
<dbReference type="Proteomes" id="UP000198929">
    <property type="component" value="Unassembled WGS sequence"/>
</dbReference>
<gene>
    <name evidence="1" type="ORF">SAMN05661109_02846</name>
</gene>
<evidence type="ECO:0000313" key="1">
    <source>
        <dbReference type="EMBL" id="SES35963.1"/>
    </source>
</evidence>
<accession>A0A1H9WRF0</accession>
<protein>
    <submittedName>
        <fullName evidence="1">Uncharacterized protein</fullName>
    </submittedName>
</protein>
<name>A0A1H9WRF0_9CORY</name>
<sequence length="69" mass="8346">MWWLIWHMIPPLKVICYPVHFEFFDRTISYVPLLLTPDLGDYHLLDDEKTTKVMRPSEPFNKTIDQPKK</sequence>
<reference evidence="2" key="1">
    <citation type="submission" date="2016-10" db="EMBL/GenBank/DDBJ databases">
        <authorList>
            <person name="Varghese N."/>
            <person name="Submissions S."/>
        </authorList>
    </citation>
    <scope>NUCLEOTIDE SEQUENCE [LARGE SCALE GENOMIC DNA]</scope>
    <source>
        <strain evidence="2">DSM 20524</strain>
    </source>
</reference>
<dbReference type="EMBL" id="FOGQ01000033">
    <property type="protein sequence ID" value="SES35963.1"/>
    <property type="molecule type" value="Genomic_DNA"/>
</dbReference>
<evidence type="ECO:0000313" key="2">
    <source>
        <dbReference type="Proteomes" id="UP000198929"/>
    </source>
</evidence>